<comment type="subunit">
    <text evidence="11">Monomer.</text>
</comment>
<proteinExistence type="inferred from homology"/>
<sequence length="344" mass="39081">MSNLQASTHPYADLTPDCVLDALYAAGLTPDGRLTALSSYENRVYLAHQDEGDKVVAKFYRPGRWSRAQIEEEHAFSQELADREIPVVAPLRLQGSTVHEHGGFLFSISPWRGGRRPELDDWEVLEWIGRFLARIHTAGSAQAFVHRPALDRQSFGIEPMRYLLEHDVVALEVRSRWQQACATALDLIAPAADGLSKAGHFGLESAMQIRLHGDCHPGNILWTPLDDEGHGGPHFVDLDDARSGPAVQDLWMLLSGERAQQTQQLSALLEGYEQFRPFDRRELALIEPLRTLRLLHYSAWLARRWQDPIFAINFPWFGTLDYWQGQVDMLHEQIEAMQQEPLYA</sequence>
<dbReference type="EMBL" id="JBFYGN010000042">
    <property type="protein sequence ID" value="MEX8195334.1"/>
    <property type="molecule type" value="Genomic_DNA"/>
</dbReference>
<feature type="binding site" evidence="11">
    <location>
        <position position="219"/>
    </location>
    <ligand>
        <name>Mg(2+)</name>
        <dbReference type="ChEBI" id="CHEBI:18420"/>
    </ligand>
</feature>
<feature type="binding site" evidence="11">
    <location>
        <position position="237"/>
    </location>
    <ligand>
        <name>Mg(2+)</name>
        <dbReference type="ChEBI" id="CHEBI:18420"/>
    </ligand>
</feature>
<accession>A0ABV4A207</accession>
<evidence type="ECO:0000256" key="10">
    <source>
        <dbReference type="ARBA" id="ARBA00023016"/>
    </source>
</evidence>
<reference evidence="13 14" key="1">
    <citation type="journal article" date="2013" name="Int. J. Syst. Evol. Microbiol.">
        <title>Comamonas guangdongensis sp. nov., isolated from subterranean forest sediment, and emended description of the genus Comamonas.</title>
        <authorList>
            <person name="Zhang J."/>
            <person name="Wang Y."/>
            <person name="Zhou S."/>
            <person name="Wu C."/>
            <person name="He J."/>
            <person name="Li F."/>
        </authorList>
    </citation>
    <scope>NUCLEOTIDE SEQUENCE [LARGE SCALE GENOMIC DNA]</scope>
    <source>
        <strain evidence="13 14">CCTCC AB2011133</strain>
    </source>
</reference>
<keyword evidence="5 11" id="KW-0479">Metal-binding</keyword>
<protein>
    <recommendedName>
        <fullName evidence="11">Stress response kinase A</fullName>
        <ecNumber evidence="11">2.7.11.1</ecNumber>
    </recommendedName>
    <alternativeName>
        <fullName evidence="11">Serine/threonine-protein kinase SrkA</fullName>
    </alternativeName>
</protein>
<evidence type="ECO:0000256" key="9">
    <source>
        <dbReference type="ARBA" id="ARBA00022842"/>
    </source>
</evidence>
<evidence type="ECO:0000256" key="11">
    <source>
        <dbReference type="HAMAP-Rule" id="MF_01497"/>
    </source>
</evidence>
<dbReference type="Proteomes" id="UP001561046">
    <property type="component" value="Unassembled WGS sequence"/>
</dbReference>
<evidence type="ECO:0000256" key="1">
    <source>
        <dbReference type="ARBA" id="ARBA00022490"/>
    </source>
</evidence>
<dbReference type="PANTHER" id="PTHR39573">
    <property type="entry name" value="STRESS RESPONSE KINASE A"/>
    <property type="match status" value="1"/>
</dbReference>
<feature type="active site" description="Proton acceptor" evidence="11">
    <location>
        <position position="214"/>
    </location>
</feature>
<feature type="site" description="ATP" evidence="11">
    <location>
        <position position="39"/>
    </location>
</feature>
<evidence type="ECO:0000256" key="8">
    <source>
        <dbReference type="ARBA" id="ARBA00022840"/>
    </source>
</evidence>
<feature type="active site" evidence="11">
    <location>
        <position position="237"/>
    </location>
</feature>
<comment type="catalytic activity">
    <reaction evidence="11">
        <text>L-seryl-[protein] + ATP = O-phospho-L-seryl-[protein] + ADP + H(+)</text>
        <dbReference type="Rhea" id="RHEA:17989"/>
        <dbReference type="Rhea" id="RHEA-COMP:9863"/>
        <dbReference type="Rhea" id="RHEA-COMP:11604"/>
        <dbReference type="ChEBI" id="CHEBI:15378"/>
        <dbReference type="ChEBI" id="CHEBI:29999"/>
        <dbReference type="ChEBI" id="CHEBI:30616"/>
        <dbReference type="ChEBI" id="CHEBI:83421"/>
        <dbReference type="ChEBI" id="CHEBI:456216"/>
        <dbReference type="EC" id="2.7.11.1"/>
    </reaction>
</comment>
<evidence type="ECO:0000256" key="3">
    <source>
        <dbReference type="ARBA" id="ARBA00022553"/>
    </source>
</evidence>
<keyword evidence="8 11" id="KW-0067">ATP-binding</keyword>
<dbReference type="GO" id="GO:0004674">
    <property type="term" value="F:protein serine/threonine kinase activity"/>
    <property type="evidence" value="ECO:0007669"/>
    <property type="project" value="UniProtKB-KW"/>
</dbReference>
<evidence type="ECO:0000313" key="13">
    <source>
        <dbReference type="EMBL" id="MEX8195334.1"/>
    </source>
</evidence>
<dbReference type="Gene3D" id="3.30.200.70">
    <property type="match status" value="1"/>
</dbReference>
<dbReference type="InterPro" id="IPR011009">
    <property type="entry name" value="Kinase-like_dom_sf"/>
</dbReference>
<dbReference type="SUPFAM" id="SSF56112">
    <property type="entry name" value="Protein kinase-like (PK-like)"/>
    <property type="match status" value="1"/>
</dbReference>
<keyword evidence="7 11" id="KW-0418">Kinase</keyword>
<keyword evidence="1 11" id="KW-0963">Cytoplasm</keyword>
<dbReference type="NCBIfam" id="NF008738">
    <property type="entry name" value="PRK11768.1"/>
    <property type="match status" value="1"/>
</dbReference>
<comment type="catalytic activity">
    <reaction evidence="11">
        <text>L-threonyl-[protein] + ATP = O-phospho-L-threonyl-[protein] + ADP + H(+)</text>
        <dbReference type="Rhea" id="RHEA:46608"/>
        <dbReference type="Rhea" id="RHEA-COMP:11060"/>
        <dbReference type="Rhea" id="RHEA-COMP:11605"/>
        <dbReference type="ChEBI" id="CHEBI:15378"/>
        <dbReference type="ChEBI" id="CHEBI:30013"/>
        <dbReference type="ChEBI" id="CHEBI:30616"/>
        <dbReference type="ChEBI" id="CHEBI:61977"/>
        <dbReference type="ChEBI" id="CHEBI:456216"/>
        <dbReference type="EC" id="2.7.11.1"/>
    </reaction>
</comment>
<keyword evidence="3 11" id="KW-0597">Phosphoprotein</keyword>
<dbReference type="Gene3D" id="1.10.510.10">
    <property type="entry name" value="Transferase(Phosphotransferase) domain 1"/>
    <property type="match status" value="1"/>
</dbReference>
<feature type="domain" description="Aminoglycoside phosphotransferase" evidence="12">
    <location>
        <begin position="35"/>
        <end position="284"/>
    </location>
</feature>
<keyword evidence="9 11" id="KW-0460">Magnesium</keyword>
<dbReference type="EC" id="2.7.11.1" evidence="11"/>
<comment type="cofactor">
    <cofactor evidence="11">
        <name>Mg(2+)</name>
        <dbReference type="ChEBI" id="CHEBI:18420"/>
    </cofactor>
</comment>
<dbReference type="RefSeq" id="WP_369340506.1">
    <property type="nucleotide sequence ID" value="NZ_JBFYGN010000042.1"/>
</dbReference>
<evidence type="ECO:0000256" key="2">
    <source>
        <dbReference type="ARBA" id="ARBA00022527"/>
    </source>
</evidence>
<name>A0ABV4A207_9BURK</name>
<dbReference type="PANTHER" id="PTHR39573:SF1">
    <property type="entry name" value="STRESS RESPONSE KINASE A"/>
    <property type="match status" value="1"/>
</dbReference>
<evidence type="ECO:0000256" key="6">
    <source>
        <dbReference type="ARBA" id="ARBA00022741"/>
    </source>
</evidence>
<gene>
    <name evidence="11" type="primary">srkA</name>
    <name evidence="13" type="ORF">AB6724_21100</name>
</gene>
<comment type="similarity">
    <text evidence="11">Belongs to the SrkA/RdoA protein kinase family.</text>
</comment>
<keyword evidence="2 11" id="KW-0723">Serine/threonine-protein kinase</keyword>
<comment type="caution">
    <text evidence="13">The sequence shown here is derived from an EMBL/GenBank/DDBJ whole genome shotgun (WGS) entry which is preliminary data.</text>
</comment>
<evidence type="ECO:0000256" key="4">
    <source>
        <dbReference type="ARBA" id="ARBA00022679"/>
    </source>
</evidence>
<evidence type="ECO:0000256" key="5">
    <source>
        <dbReference type="ARBA" id="ARBA00022723"/>
    </source>
</evidence>
<dbReference type="HAMAP" id="MF_01497">
    <property type="entry name" value="SrkA_kinase"/>
    <property type="match status" value="1"/>
</dbReference>
<comment type="subcellular location">
    <subcellularLocation>
        <location evidence="11">Cytoplasm</location>
    </subcellularLocation>
</comment>
<evidence type="ECO:0000313" key="14">
    <source>
        <dbReference type="Proteomes" id="UP001561046"/>
    </source>
</evidence>
<comment type="function">
    <text evidence="11">A protein kinase that phosphorylates Ser and Thr residues. Probably acts to suppress the effects of stress linked to accumulation of reactive oxygen species. Probably involved in the extracytoplasmic stress response.</text>
</comment>
<evidence type="ECO:0000256" key="7">
    <source>
        <dbReference type="ARBA" id="ARBA00022777"/>
    </source>
</evidence>
<keyword evidence="6 11" id="KW-0547">Nucleotide-binding</keyword>
<keyword evidence="10 11" id="KW-0346">Stress response</keyword>
<organism evidence="13 14">
    <name type="scientific">Comamonas guangdongensis</name>
    <dbReference type="NCBI Taxonomy" id="510515"/>
    <lineage>
        <taxon>Bacteria</taxon>
        <taxon>Pseudomonadati</taxon>
        <taxon>Pseudomonadota</taxon>
        <taxon>Betaproteobacteria</taxon>
        <taxon>Burkholderiales</taxon>
        <taxon>Comamonadaceae</taxon>
        <taxon>Comamonas</taxon>
    </lineage>
</organism>
<evidence type="ECO:0000259" key="12">
    <source>
        <dbReference type="Pfam" id="PF01636"/>
    </source>
</evidence>
<keyword evidence="4 11" id="KW-0808">Transferase</keyword>
<dbReference type="InterPro" id="IPR002575">
    <property type="entry name" value="Aminoglycoside_PTrfase"/>
</dbReference>
<dbReference type="Gene3D" id="1.20.1270.170">
    <property type="match status" value="1"/>
</dbReference>
<dbReference type="Pfam" id="PF01636">
    <property type="entry name" value="APH"/>
    <property type="match status" value="1"/>
</dbReference>
<dbReference type="InterPro" id="IPR032882">
    <property type="entry name" value="SrkA/RdoA"/>
</dbReference>
<keyword evidence="14" id="KW-1185">Reference proteome</keyword>